<dbReference type="GO" id="GO:0004252">
    <property type="term" value="F:serine-type endopeptidase activity"/>
    <property type="evidence" value="ECO:0007669"/>
    <property type="project" value="InterPro"/>
</dbReference>
<comment type="catalytic activity">
    <reaction evidence="1 10">
        <text>Cleaves type-1 transmembrane domains using a catalytic dyad composed of serine and histidine that are contributed by different transmembrane domains.</text>
        <dbReference type="EC" id="3.4.21.105"/>
    </reaction>
</comment>
<proteinExistence type="inferred from homology"/>
<evidence type="ECO:0000256" key="10">
    <source>
        <dbReference type="RuleBase" id="RU362115"/>
    </source>
</evidence>
<keyword evidence="7 10" id="KW-0720">Serine protease</keyword>
<comment type="caution">
    <text evidence="13">The sequence shown here is derived from an EMBL/GenBank/DDBJ whole genome shotgun (WGS) entry which is preliminary data.</text>
</comment>
<feature type="transmembrane region" description="Helical" evidence="10">
    <location>
        <begin position="34"/>
        <end position="53"/>
    </location>
</feature>
<feature type="transmembrane region" description="Helical" evidence="10">
    <location>
        <begin position="105"/>
        <end position="126"/>
    </location>
</feature>
<keyword evidence="4 10" id="KW-0645">Protease</keyword>
<comment type="caution">
    <text evidence="10">Lacks conserved residue(s) required for the propagation of feature annotation.</text>
</comment>
<comment type="function">
    <text evidence="10">Serine protease involved in intramembrane proteolysis.</text>
</comment>
<comment type="subcellular location">
    <subcellularLocation>
        <location evidence="2 10">Membrane</location>
        <topology evidence="2 10">Multi-pass membrane protein</topology>
    </subcellularLocation>
</comment>
<evidence type="ECO:0000313" key="13">
    <source>
        <dbReference type="EMBL" id="KAK3219404.1"/>
    </source>
</evidence>
<organism evidence="13 14">
    <name type="scientific">Dipteronia sinensis</name>
    <dbReference type="NCBI Taxonomy" id="43782"/>
    <lineage>
        <taxon>Eukaryota</taxon>
        <taxon>Viridiplantae</taxon>
        <taxon>Streptophyta</taxon>
        <taxon>Embryophyta</taxon>
        <taxon>Tracheophyta</taxon>
        <taxon>Spermatophyta</taxon>
        <taxon>Magnoliopsida</taxon>
        <taxon>eudicotyledons</taxon>
        <taxon>Gunneridae</taxon>
        <taxon>Pentapetalae</taxon>
        <taxon>rosids</taxon>
        <taxon>malvids</taxon>
        <taxon>Sapindales</taxon>
        <taxon>Sapindaceae</taxon>
        <taxon>Hippocastanoideae</taxon>
        <taxon>Acereae</taxon>
        <taxon>Dipteronia</taxon>
    </lineage>
</organism>
<dbReference type="PANTHER" id="PTHR22936">
    <property type="entry name" value="RHOMBOID-RELATED"/>
    <property type="match status" value="1"/>
</dbReference>
<name>A0AAE0AL29_9ROSI</name>
<keyword evidence="5 10" id="KW-0812">Transmembrane</keyword>
<keyword evidence="8 10" id="KW-1133">Transmembrane helix</keyword>
<evidence type="ECO:0000259" key="12">
    <source>
        <dbReference type="Pfam" id="PF01694"/>
    </source>
</evidence>
<feature type="transmembrane region" description="Helical" evidence="10">
    <location>
        <begin position="224"/>
        <end position="243"/>
    </location>
</feature>
<accession>A0AAE0AL29</accession>
<feature type="region of interest" description="Disordered" evidence="11">
    <location>
        <begin position="1"/>
        <end position="21"/>
    </location>
</feature>
<sequence length="302" mass="33741">MGKMSRVNHEHDVEAWRPPSHPPPPPLPEPWCSWLVPLIFLACVALFIHSMYFNDCPSHIDQPEKCFMYPQLGKFSFQPMLRDLGGLDRRLIVENGQKWRLLSCLWLHAGVIHLVANMLSLLLTGFRLEQEFGFLRIGVLYVFSGLGGSLLSCLHQDQAKPTISVGASGALFGLLGSMLSELITNWTIYANKCVALTCLLFIIALNLALGFLPNVDNSAHIGGFLAGFFLGFLVLVRPQYGYVSKKHIPAGYDVKKKKTKYKLYQHALCLIALLILIAGYAVGMIKLYKGERVENILLSKLN</sequence>
<feature type="transmembrane region" description="Helical" evidence="10">
    <location>
        <begin position="263"/>
        <end position="282"/>
    </location>
</feature>
<dbReference type="InterPro" id="IPR002610">
    <property type="entry name" value="Peptidase_S54_rhomboid-like"/>
</dbReference>
<dbReference type="InterPro" id="IPR035952">
    <property type="entry name" value="Rhomboid-like_sf"/>
</dbReference>
<evidence type="ECO:0000313" key="14">
    <source>
        <dbReference type="Proteomes" id="UP001281410"/>
    </source>
</evidence>
<dbReference type="PANTHER" id="PTHR22936:SF87">
    <property type="entry name" value="RHOMBOID-LIKE PROTEIN 5"/>
    <property type="match status" value="1"/>
</dbReference>
<dbReference type="InterPro" id="IPR022764">
    <property type="entry name" value="Peptidase_S54_rhomboid_dom"/>
</dbReference>
<dbReference type="EC" id="3.4.21.105" evidence="10"/>
<feature type="domain" description="Peptidase S54 rhomboid" evidence="12">
    <location>
        <begin position="96"/>
        <end position="235"/>
    </location>
</feature>
<dbReference type="AlphaFoldDB" id="A0AAE0AL29"/>
<evidence type="ECO:0000256" key="4">
    <source>
        <dbReference type="ARBA" id="ARBA00022670"/>
    </source>
</evidence>
<evidence type="ECO:0000256" key="1">
    <source>
        <dbReference type="ARBA" id="ARBA00000156"/>
    </source>
</evidence>
<evidence type="ECO:0000256" key="5">
    <source>
        <dbReference type="ARBA" id="ARBA00022692"/>
    </source>
</evidence>
<evidence type="ECO:0000256" key="8">
    <source>
        <dbReference type="ARBA" id="ARBA00022989"/>
    </source>
</evidence>
<evidence type="ECO:0000256" key="6">
    <source>
        <dbReference type="ARBA" id="ARBA00022801"/>
    </source>
</evidence>
<protein>
    <recommendedName>
        <fullName evidence="10">RHOMBOID-like protein</fullName>
        <ecNumber evidence="10">3.4.21.105</ecNumber>
    </recommendedName>
</protein>
<dbReference type="Gene3D" id="1.20.1540.10">
    <property type="entry name" value="Rhomboid-like"/>
    <property type="match status" value="1"/>
</dbReference>
<feature type="transmembrane region" description="Helical" evidence="10">
    <location>
        <begin position="189"/>
        <end position="212"/>
    </location>
</feature>
<gene>
    <name evidence="13" type="ORF">Dsin_013374</name>
</gene>
<evidence type="ECO:0000256" key="3">
    <source>
        <dbReference type="ARBA" id="ARBA00009045"/>
    </source>
</evidence>
<keyword evidence="14" id="KW-1185">Reference proteome</keyword>
<evidence type="ECO:0000256" key="7">
    <source>
        <dbReference type="ARBA" id="ARBA00022825"/>
    </source>
</evidence>
<reference evidence="13" key="1">
    <citation type="journal article" date="2023" name="Plant J.">
        <title>Genome sequences and population genomics provide insights into the demographic history, inbreeding, and mutation load of two 'living fossil' tree species of Dipteronia.</title>
        <authorList>
            <person name="Feng Y."/>
            <person name="Comes H.P."/>
            <person name="Chen J."/>
            <person name="Zhu S."/>
            <person name="Lu R."/>
            <person name="Zhang X."/>
            <person name="Li P."/>
            <person name="Qiu J."/>
            <person name="Olsen K.M."/>
            <person name="Qiu Y."/>
        </authorList>
    </citation>
    <scope>NUCLEOTIDE SEQUENCE</scope>
    <source>
        <strain evidence="13">NBL</strain>
    </source>
</reference>
<dbReference type="Proteomes" id="UP001281410">
    <property type="component" value="Unassembled WGS sequence"/>
</dbReference>
<dbReference type="GO" id="GO:0005794">
    <property type="term" value="C:Golgi apparatus"/>
    <property type="evidence" value="ECO:0007669"/>
    <property type="project" value="UniProtKB-ARBA"/>
</dbReference>
<feature type="transmembrane region" description="Helical" evidence="10">
    <location>
        <begin position="132"/>
        <end position="151"/>
    </location>
</feature>
<dbReference type="GO" id="GO:0006508">
    <property type="term" value="P:proteolysis"/>
    <property type="evidence" value="ECO:0007669"/>
    <property type="project" value="UniProtKB-KW"/>
</dbReference>
<dbReference type="EMBL" id="JANJYJ010000004">
    <property type="protein sequence ID" value="KAK3219404.1"/>
    <property type="molecule type" value="Genomic_DNA"/>
</dbReference>
<evidence type="ECO:0000256" key="11">
    <source>
        <dbReference type="SAM" id="MobiDB-lite"/>
    </source>
</evidence>
<dbReference type="Pfam" id="PF01694">
    <property type="entry name" value="Rhomboid"/>
    <property type="match status" value="1"/>
</dbReference>
<dbReference type="GO" id="GO:0016020">
    <property type="term" value="C:membrane"/>
    <property type="evidence" value="ECO:0007669"/>
    <property type="project" value="UniProtKB-SubCell"/>
</dbReference>
<keyword evidence="6 10" id="KW-0378">Hydrolase</keyword>
<keyword evidence="9 10" id="KW-0472">Membrane</keyword>
<evidence type="ECO:0000256" key="9">
    <source>
        <dbReference type="ARBA" id="ARBA00023136"/>
    </source>
</evidence>
<dbReference type="SUPFAM" id="SSF144091">
    <property type="entry name" value="Rhomboid-like"/>
    <property type="match status" value="1"/>
</dbReference>
<dbReference type="FunFam" id="1.20.1540.10:FF:000019">
    <property type="entry name" value="RHOMBOID-like protein"/>
    <property type="match status" value="1"/>
</dbReference>
<comment type="similarity">
    <text evidence="3 10">Belongs to the peptidase S54 family.</text>
</comment>
<evidence type="ECO:0000256" key="2">
    <source>
        <dbReference type="ARBA" id="ARBA00004141"/>
    </source>
</evidence>